<feature type="compositionally biased region" description="Basic and acidic residues" evidence="1">
    <location>
        <begin position="72"/>
        <end position="88"/>
    </location>
</feature>
<organism evidence="3">
    <name type="scientific">marine metagenome</name>
    <dbReference type="NCBI Taxonomy" id="408172"/>
    <lineage>
        <taxon>unclassified sequences</taxon>
        <taxon>metagenomes</taxon>
        <taxon>ecological metagenomes</taxon>
    </lineage>
</organism>
<reference evidence="3" key="1">
    <citation type="submission" date="2018-05" db="EMBL/GenBank/DDBJ databases">
        <authorList>
            <person name="Lanie J.A."/>
            <person name="Ng W.-L."/>
            <person name="Kazmierczak K.M."/>
            <person name="Andrzejewski T.M."/>
            <person name="Davidsen T.M."/>
            <person name="Wayne K.J."/>
            <person name="Tettelin H."/>
            <person name="Glass J.I."/>
            <person name="Rusch D."/>
            <person name="Podicherti R."/>
            <person name="Tsui H.-C.T."/>
            <person name="Winkler M.E."/>
        </authorList>
    </citation>
    <scope>NUCLEOTIDE SEQUENCE</scope>
</reference>
<keyword evidence="2" id="KW-0472">Membrane</keyword>
<feature type="region of interest" description="Disordered" evidence="1">
    <location>
        <begin position="116"/>
        <end position="148"/>
    </location>
</feature>
<accession>A0A382P9H9</accession>
<evidence type="ECO:0000256" key="2">
    <source>
        <dbReference type="SAM" id="Phobius"/>
    </source>
</evidence>
<evidence type="ECO:0000256" key="1">
    <source>
        <dbReference type="SAM" id="MobiDB-lite"/>
    </source>
</evidence>
<dbReference type="Gene3D" id="1.20.120.1490">
    <property type="match status" value="1"/>
</dbReference>
<dbReference type="EMBL" id="UINC01104997">
    <property type="protein sequence ID" value="SVC68582.1"/>
    <property type="molecule type" value="Genomic_DNA"/>
</dbReference>
<feature type="transmembrane region" description="Helical" evidence="2">
    <location>
        <begin position="21"/>
        <end position="41"/>
    </location>
</feature>
<keyword evidence="2" id="KW-0812">Transmembrane</keyword>
<gene>
    <name evidence="3" type="ORF">METZ01_LOCUS321436</name>
</gene>
<protein>
    <submittedName>
        <fullName evidence="3">Uncharacterized protein</fullName>
    </submittedName>
</protein>
<name>A0A382P9H9_9ZZZZ</name>
<feature type="region of interest" description="Disordered" evidence="1">
    <location>
        <begin position="46"/>
        <end position="88"/>
    </location>
</feature>
<evidence type="ECO:0000313" key="3">
    <source>
        <dbReference type="EMBL" id="SVC68582.1"/>
    </source>
</evidence>
<proteinExistence type="predicted"/>
<feature type="compositionally biased region" description="Basic and acidic residues" evidence="1">
    <location>
        <begin position="134"/>
        <end position="148"/>
    </location>
</feature>
<sequence>MRLTSSWSPIEAITNEKENIMRHYFAILIILLLGLSVQFSLGQPEEEKAETESREPVKTQGDQAEKSQNTPKEVRESRKQVDRGRSRSDWRGAVERFRNASPEEWRKMRGEFVRRLRSRGGNMERRGHGRRRQNPRETDFQQRERDMEMERREQEHRFQLDRMQKEHEMEMERFEQDRIREMRQHGAPHLDFEFELHDDEMSDEQREKIQLIRFRLEQQEIQKMAEIRIKEIEVKIALRQQFFSQKMADTKPIEELINAIAILQSKIKILKIKAMVKSKNLLNPEQLKHLINQSKETH</sequence>
<dbReference type="AlphaFoldDB" id="A0A382P9H9"/>
<keyword evidence="2" id="KW-1133">Transmembrane helix</keyword>
<feature type="compositionally biased region" description="Polar residues" evidence="1">
    <location>
        <begin position="60"/>
        <end position="71"/>
    </location>
</feature>